<keyword evidence="1" id="KW-1133">Transmembrane helix</keyword>
<accession>A0AAF0CPW2</accession>
<sequence length="268" mass="30356">MNTIAIAEFTSFEWIAIAGALAWFPHALIAVRYFISRPEITIITERAPEIGFTSLGPILNLRIAFSVKYKATVVSDIRIRIRHESGDERVFGWQGITHRMLQMGNPGGNPIPFEKELSVLAIKISEKDIEERHIRFQELKFIHDKEQLIPAAVKEINHTKNLNNPPCEPKDTAAVRDLITFAQQSLIWKAGTYRATFELKTPEKCAILGSSKSFTLSPEEIRNLENNKDLIDQNISAVANSTSDPEKLNWQWVYPKFDSPSVSLNLNV</sequence>
<gene>
    <name evidence="2" type="ORF">PXH66_03275</name>
</gene>
<evidence type="ECO:0000313" key="3">
    <source>
        <dbReference type="Proteomes" id="UP001218638"/>
    </source>
</evidence>
<organism evidence="2 3">
    <name type="scientific">Synoicihabitans lomoniglobus</name>
    <dbReference type="NCBI Taxonomy" id="2909285"/>
    <lineage>
        <taxon>Bacteria</taxon>
        <taxon>Pseudomonadati</taxon>
        <taxon>Verrucomicrobiota</taxon>
        <taxon>Opitutia</taxon>
        <taxon>Opitutales</taxon>
        <taxon>Opitutaceae</taxon>
        <taxon>Synoicihabitans</taxon>
    </lineage>
</organism>
<keyword evidence="3" id="KW-1185">Reference proteome</keyword>
<dbReference type="KEGG" id="slom:PXH66_03275"/>
<dbReference type="RefSeq" id="WP_330930398.1">
    <property type="nucleotide sequence ID" value="NZ_CP119075.1"/>
</dbReference>
<dbReference type="EMBL" id="CP119075">
    <property type="protein sequence ID" value="WED65868.1"/>
    <property type="molecule type" value="Genomic_DNA"/>
</dbReference>
<dbReference type="AlphaFoldDB" id="A0AAF0CPW2"/>
<protein>
    <submittedName>
        <fullName evidence="2">Uncharacterized protein</fullName>
    </submittedName>
</protein>
<evidence type="ECO:0000256" key="1">
    <source>
        <dbReference type="SAM" id="Phobius"/>
    </source>
</evidence>
<reference evidence="2" key="1">
    <citation type="submission" date="2023-03" db="EMBL/GenBank/DDBJ databases">
        <title>Lomoglobus Profundus gen. nov., sp. nov., a novel member of the phylum Verrucomicrobia, isolated from deep-marine sediment of South China Sea.</title>
        <authorList>
            <person name="Ahmad T."/>
            <person name="Ishaq S.E."/>
            <person name="Wang F."/>
        </authorList>
    </citation>
    <scope>NUCLEOTIDE SEQUENCE</scope>
    <source>
        <strain evidence="2">LMO-M01</strain>
    </source>
</reference>
<proteinExistence type="predicted"/>
<keyword evidence="1" id="KW-0472">Membrane</keyword>
<feature type="transmembrane region" description="Helical" evidence="1">
    <location>
        <begin position="12"/>
        <end position="35"/>
    </location>
</feature>
<dbReference type="Proteomes" id="UP001218638">
    <property type="component" value="Chromosome"/>
</dbReference>
<keyword evidence="1" id="KW-0812">Transmembrane</keyword>
<name>A0AAF0CPW2_9BACT</name>
<evidence type="ECO:0000313" key="2">
    <source>
        <dbReference type="EMBL" id="WED65868.1"/>
    </source>
</evidence>